<evidence type="ECO:0000256" key="7">
    <source>
        <dbReference type="PIRSR" id="PIRSR600917-52"/>
    </source>
</evidence>
<dbReference type="AlphaFoldDB" id="A0A7R9M4D5"/>
<keyword evidence="5" id="KW-0106">Calcium</keyword>
<keyword evidence="4" id="KW-0378">Hydrolase</keyword>
<dbReference type="GO" id="GO:0008484">
    <property type="term" value="F:sulfuric ester hydrolase activity"/>
    <property type="evidence" value="ECO:0007669"/>
    <property type="project" value="InterPro"/>
</dbReference>
<dbReference type="PANTHER" id="PTHR10342:SF273">
    <property type="entry name" value="RE14504P"/>
    <property type="match status" value="1"/>
</dbReference>
<dbReference type="SUPFAM" id="SSF53649">
    <property type="entry name" value="Alkaline phosphatase-like"/>
    <property type="match status" value="2"/>
</dbReference>
<evidence type="ECO:0000256" key="6">
    <source>
        <dbReference type="ARBA" id="ARBA00023180"/>
    </source>
</evidence>
<evidence type="ECO:0000256" key="3">
    <source>
        <dbReference type="ARBA" id="ARBA00022723"/>
    </source>
</evidence>
<organism evidence="9">
    <name type="scientific">Oppiella nova</name>
    <dbReference type="NCBI Taxonomy" id="334625"/>
    <lineage>
        <taxon>Eukaryota</taxon>
        <taxon>Metazoa</taxon>
        <taxon>Ecdysozoa</taxon>
        <taxon>Arthropoda</taxon>
        <taxon>Chelicerata</taxon>
        <taxon>Arachnida</taxon>
        <taxon>Acari</taxon>
        <taxon>Acariformes</taxon>
        <taxon>Sarcoptiformes</taxon>
        <taxon>Oribatida</taxon>
        <taxon>Brachypylina</taxon>
        <taxon>Oppioidea</taxon>
        <taxon>Oppiidae</taxon>
        <taxon>Oppiella</taxon>
    </lineage>
</organism>
<evidence type="ECO:0000256" key="5">
    <source>
        <dbReference type="ARBA" id="ARBA00022837"/>
    </source>
</evidence>
<feature type="domain" description="Sulfatase N-terminal" evidence="8">
    <location>
        <begin position="1"/>
        <end position="57"/>
    </location>
</feature>
<comment type="cofactor">
    <cofactor evidence="1">
        <name>Ca(2+)</name>
        <dbReference type="ChEBI" id="CHEBI:29108"/>
    </cofactor>
</comment>
<evidence type="ECO:0000256" key="4">
    <source>
        <dbReference type="ARBA" id="ARBA00022801"/>
    </source>
</evidence>
<keyword evidence="6" id="KW-0325">Glycoprotein</keyword>
<proteinExistence type="inferred from homology"/>
<keyword evidence="3" id="KW-0479">Metal-binding</keyword>
<reference evidence="9" key="1">
    <citation type="submission" date="2020-11" db="EMBL/GenBank/DDBJ databases">
        <authorList>
            <person name="Tran Van P."/>
        </authorList>
    </citation>
    <scope>NUCLEOTIDE SEQUENCE</scope>
</reference>
<dbReference type="InterPro" id="IPR017850">
    <property type="entry name" value="Alkaline_phosphatase_core_sf"/>
</dbReference>
<dbReference type="PROSITE" id="PS00523">
    <property type="entry name" value="SULFATASE_1"/>
    <property type="match status" value="1"/>
</dbReference>
<evidence type="ECO:0000259" key="8">
    <source>
        <dbReference type="Pfam" id="PF00884"/>
    </source>
</evidence>
<gene>
    <name evidence="9" type="ORF">ONB1V03_LOCUS10001</name>
</gene>
<dbReference type="EMBL" id="OC921376">
    <property type="protein sequence ID" value="CAD7653346.1"/>
    <property type="molecule type" value="Genomic_DNA"/>
</dbReference>
<dbReference type="OrthoDB" id="6420441at2759"/>
<comment type="similarity">
    <text evidence="2">Belongs to the sulfatase family.</text>
</comment>
<evidence type="ECO:0000313" key="10">
    <source>
        <dbReference type="Proteomes" id="UP000728032"/>
    </source>
</evidence>
<sequence>MGWADVGYHSDHVLTPNIDTLAADGIVLNHYYTHPVSCPSRAALLTGVHPIHTGLQNFVIINQSPTALRVPAFIWSPLLRKSGYVSEALIDVSDIMPTILDAIGDRHVLSDETHIYGVSQWDTMSHNGLPVRSEIIHNIDPVDNMSAIRWHDWKLVQSSSYKGYDLWTQTIQFGGWKPPMYSKCTLSPEQFETMRNLQRHSCKMYKVLSQMNRHPNYDVLDESTVLCSEPPVPNGKHSCLTGELCLFNLRVDPCEYKNVINETDPSFVRYVWHKLVEFNETSVPALSLVPLDKRAHPRFHNNTWTNWLDHDLDYELYRDYKHDKDEF</sequence>
<dbReference type="InterPro" id="IPR000917">
    <property type="entry name" value="Sulfatase_N"/>
</dbReference>
<evidence type="ECO:0000256" key="2">
    <source>
        <dbReference type="ARBA" id="ARBA00008779"/>
    </source>
</evidence>
<comment type="PTM">
    <text evidence="7">The conversion to 3-oxoalanine (also known as C-formylglycine, FGly), of a serine or cysteine residue in prokaryotes and of a cysteine residue in eukaryotes, is critical for catalytic activity.</text>
</comment>
<feature type="modified residue" description="3-oxoalanine (Ser)" evidence="7">
    <location>
        <position position="37"/>
    </location>
</feature>
<accession>A0A7R9M4D5</accession>
<dbReference type="Gene3D" id="3.40.720.10">
    <property type="entry name" value="Alkaline Phosphatase, subunit A"/>
    <property type="match status" value="2"/>
</dbReference>
<evidence type="ECO:0000256" key="1">
    <source>
        <dbReference type="ARBA" id="ARBA00001913"/>
    </source>
</evidence>
<dbReference type="Gene3D" id="3.30.1120.10">
    <property type="match status" value="1"/>
</dbReference>
<dbReference type="PANTHER" id="PTHR10342">
    <property type="entry name" value="ARYLSULFATASE"/>
    <property type="match status" value="1"/>
</dbReference>
<dbReference type="EMBL" id="CAJPVJ010006551">
    <property type="protein sequence ID" value="CAG2170533.1"/>
    <property type="molecule type" value="Genomic_DNA"/>
</dbReference>
<dbReference type="InterPro" id="IPR024607">
    <property type="entry name" value="Sulfatase_CS"/>
</dbReference>
<evidence type="ECO:0000313" key="9">
    <source>
        <dbReference type="EMBL" id="CAD7653346.1"/>
    </source>
</evidence>
<dbReference type="InterPro" id="IPR047115">
    <property type="entry name" value="ARSB"/>
</dbReference>
<dbReference type="Proteomes" id="UP000728032">
    <property type="component" value="Unassembled WGS sequence"/>
</dbReference>
<dbReference type="GO" id="GO:0046872">
    <property type="term" value="F:metal ion binding"/>
    <property type="evidence" value="ECO:0007669"/>
    <property type="project" value="UniProtKB-KW"/>
</dbReference>
<protein>
    <recommendedName>
        <fullName evidence="8">Sulfatase N-terminal domain-containing protein</fullName>
    </recommendedName>
</protein>
<dbReference type="Pfam" id="PF00884">
    <property type="entry name" value="Sulfatase"/>
    <property type="match status" value="1"/>
</dbReference>
<name>A0A7R9M4D5_9ACAR</name>
<keyword evidence="10" id="KW-1185">Reference proteome</keyword>